<dbReference type="Proteomes" id="UP000006262">
    <property type="component" value="Unassembled WGS sequence"/>
</dbReference>
<dbReference type="EMBL" id="AGZN01000044">
    <property type="protein sequence ID" value="EKN20239.1"/>
    <property type="molecule type" value="Genomic_DNA"/>
</dbReference>
<sequence length="46" mass="5263">MKLAPFYPSDFNCRPGIIMKASVIAFLGVNHFFSYIWEVKQGVVLQ</sequence>
<organism evidence="2 3">
    <name type="scientific">Parabacteroides distasonis CL09T03C24</name>
    <dbReference type="NCBI Taxonomy" id="999417"/>
    <lineage>
        <taxon>Bacteria</taxon>
        <taxon>Pseudomonadati</taxon>
        <taxon>Bacteroidota</taxon>
        <taxon>Bacteroidia</taxon>
        <taxon>Bacteroidales</taxon>
        <taxon>Tannerellaceae</taxon>
        <taxon>Parabacteroides</taxon>
    </lineage>
</organism>
<comment type="caution">
    <text evidence="2">The sequence shown here is derived from an EMBL/GenBank/DDBJ whole genome shotgun (WGS) entry which is preliminary data.</text>
</comment>
<name>A0AAD2YGV6_PARDI</name>
<gene>
    <name evidence="2" type="ORF">HMPREF1059_04245</name>
</gene>
<accession>A0AAD2YGV6</accession>
<evidence type="ECO:0000313" key="3">
    <source>
        <dbReference type="Proteomes" id="UP000006262"/>
    </source>
</evidence>
<keyword evidence="1" id="KW-1133">Transmembrane helix</keyword>
<proteinExistence type="predicted"/>
<protein>
    <submittedName>
        <fullName evidence="2">Uncharacterized protein</fullName>
    </submittedName>
</protein>
<reference evidence="2 3" key="1">
    <citation type="submission" date="2012-02" db="EMBL/GenBank/DDBJ databases">
        <title>The Genome Sequence of Parabacteroides distasonis CL09T03C24.</title>
        <authorList>
            <consortium name="The Broad Institute Genome Sequencing Platform"/>
            <person name="Earl A."/>
            <person name="Ward D."/>
            <person name="Feldgarden M."/>
            <person name="Gevers D."/>
            <person name="Zitomersky N.L."/>
            <person name="Coyne M.J."/>
            <person name="Comstock L.E."/>
            <person name="Young S.K."/>
            <person name="Zeng Q."/>
            <person name="Gargeya S."/>
            <person name="Fitzgerald M."/>
            <person name="Haas B."/>
            <person name="Abouelleil A."/>
            <person name="Alvarado L."/>
            <person name="Arachchi H.M."/>
            <person name="Berlin A."/>
            <person name="Chapman S.B."/>
            <person name="Gearin G."/>
            <person name="Goldberg J."/>
            <person name="Griggs A."/>
            <person name="Gujja S."/>
            <person name="Hansen M."/>
            <person name="Heiman D."/>
            <person name="Howarth C."/>
            <person name="Larimer J."/>
            <person name="Lui A."/>
            <person name="MacDonald P.J.P."/>
            <person name="McCowen C."/>
            <person name="Montmayeur A."/>
            <person name="Murphy C."/>
            <person name="Neiman D."/>
            <person name="Pearson M."/>
            <person name="Priest M."/>
            <person name="Roberts A."/>
            <person name="Saif S."/>
            <person name="Shea T."/>
            <person name="Sisk P."/>
            <person name="Stolte C."/>
            <person name="Sykes S."/>
            <person name="Wortman J."/>
            <person name="Nusbaum C."/>
            <person name="Birren B."/>
        </authorList>
    </citation>
    <scope>NUCLEOTIDE SEQUENCE [LARGE SCALE GENOMIC DNA]</scope>
    <source>
        <strain evidence="2 3">CL09T03C24</strain>
    </source>
</reference>
<keyword evidence="1" id="KW-0472">Membrane</keyword>
<dbReference type="AlphaFoldDB" id="A0AAD2YGV6"/>
<evidence type="ECO:0000313" key="2">
    <source>
        <dbReference type="EMBL" id="EKN20239.1"/>
    </source>
</evidence>
<keyword evidence="1" id="KW-0812">Transmembrane</keyword>
<feature type="transmembrane region" description="Helical" evidence="1">
    <location>
        <begin position="17"/>
        <end position="37"/>
    </location>
</feature>
<evidence type="ECO:0000256" key="1">
    <source>
        <dbReference type="SAM" id="Phobius"/>
    </source>
</evidence>